<proteinExistence type="predicted"/>
<sequence length="228" mass="26792">MKNLKIVTLLFLAFSFIYAIDPPTNVRVHGSSDSSAIIDWTFDESKGNSDGFIVKYIDEHRQSECSSPVTINRLTKTSARIAPKRKQVSEKYIDSSRQNSNEYDDERKQEESSFPWWILIPLILLPLLAILGYLLWKKSQKTKSDKTIVTHHDKQWEEKRLYIQQQRNATLELEKRNEEIGYEIAKARRARLEEEHEALKLENSRLHHDNLGAHRQQQHDKQFIAYKS</sequence>
<dbReference type="WBParaSite" id="ES5_v2.g16349.t1">
    <property type="protein sequence ID" value="ES5_v2.g16349.t1"/>
    <property type="gene ID" value="ES5_v2.g16349"/>
</dbReference>
<evidence type="ECO:0000313" key="1">
    <source>
        <dbReference type="Proteomes" id="UP000887579"/>
    </source>
</evidence>
<evidence type="ECO:0000313" key="2">
    <source>
        <dbReference type="WBParaSite" id="ES5_v2.g16349.t1"/>
    </source>
</evidence>
<organism evidence="1 2">
    <name type="scientific">Panagrolaimus sp. ES5</name>
    <dbReference type="NCBI Taxonomy" id="591445"/>
    <lineage>
        <taxon>Eukaryota</taxon>
        <taxon>Metazoa</taxon>
        <taxon>Ecdysozoa</taxon>
        <taxon>Nematoda</taxon>
        <taxon>Chromadorea</taxon>
        <taxon>Rhabditida</taxon>
        <taxon>Tylenchina</taxon>
        <taxon>Panagrolaimomorpha</taxon>
        <taxon>Panagrolaimoidea</taxon>
        <taxon>Panagrolaimidae</taxon>
        <taxon>Panagrolaimus</taxon>
    </lineage>
</organism>
<reference evidence="2" key="1">
    <citation type="submission" date="2022-11" db="UniProtKB">
        <authorList>
            <consortium name="WormBaseParasite"/>
        </authorList>
    </citation>
    <scope>IDENTIFICATION</scope>
</reference>
<dbReference type="Proteomes" id="UP000887579">
    <property type="component" value="Unplaced"/>
</dbReference>
<accession>A0AC34FIA2</accession>
<name>A0AC34FIA2_9BILA</name>
<protein>
    <submittedName>
        <fullName evidence="2">Fibronectin type-III domain-containing protein</fullName>
    </submittedName>
</protein>